<protein>
    <recommendedName>
        <fullName evidence="4">SHSP domain-containing protein</fullName>
    </recommendedName>
</protein>
<evidence type="ECO:0000313" key="6">
    <source>
        <dbReference type="Proteomes" id="UP001153069"/>
    </source>
</evidence>
<evidence type="ECO:0000256" key="2">
    <source>
        <dbReference type="RuleBase" id="RU003616"/>
    </source>
</evidence>
<evidence type="ECO:0000256" key="1">
    <source>
        <dbReference type="PROSITE-ProRule" id="PRU00285"/>
    </source>
</evidence>
<feature type="domain" description="SHSP" evidence="4">
    <location>
        <begin position="94"/>
        <end position="207"/>
    </location>
</feature>
<organism evidence="5 6">
    <name type="scientific">Seminavis robusta</name>
    <dbReference type="NCBI Taxonomy" id="568900"/>
    <lineage>
        <taxon>Eukaryota</taxon>
        <taxon>Sar</taxon>
        <taxon>Stramenopiles</taxon>
        <taxon>Ochrophyta</taxon>
        <taxon>Bacillariophyta</taxon>
        <taxon>Bacillariophyceae</taxon>
        <taxon>Bacillariophycidae</taxon>
        <taxon>Naviculales</taxon>
        <taxon>Naviculaceae</taxon>
        <taxon>Seminavis</taxon>
    </lineage>
</organism>
<comment type="similarity">
    <text evidence="1 2">Belongs to the small heat shock protein (HSP20) family.</text>
</comment>
<comment type="caution">
    <text evidence="5">The sequence shown here is derived from an EMBL/GenBank/DDBJ whole genome shotgun (WGS) entry which is preliminary data.</text>
</comment>
<dbReference type="Pfam" id="PF00011">
    <property type="entry name" value="HSP20"/>
    <property type="match status" value="1"/>
</dbReference>
<gene>
    <name evidence="5" type="ORF">SEMRO_68_G038150.1</name>
</gene>
<evidence type="ECO:0000313" key="5">
    <source>
        <dbReference type="EMBL" id="CAB9499768.1"/>
    </source>
</evidence>
<dbReference type="Gene3D" id="2.60.40.790">
    <property type="match status" value="1"/>
</dbReference>
<reference evidence="5" key="1">
    <citation type="submission" date="2020-06" db="EMBL/GenBank/DDBJ databases">
        <authorList>
            <consortium name="Plant Systems Biology data submission"/>
        </authorList>
    </citation>
    <scope>NUCLEOTIDE SEQUENCE</scope>
    <source>
        <strain evidence="5">D6</strain>
    </source>
</reference>
<feature type="region of interest" description="Disordered" evidence="3">
    <location>
        <begin position="1"/>
        <end position="22"/>
    </location>
</feature>
<dbReference type="InterPro" id="IPR002068">
    <property type="entry name" value="A-crystallin/Hsp20_dom"/>
</dbReference>
<evidence type="ECO:0000259" key="4">
    <source>
        <dbReference type="PROSITE" id="PS01031"/>
    </source>
</evidence>
<name>A0A9N8H7H5_9STRA</name>
<dbReference type="Proteomes" id="UP001153069">
    <property type="component" value="Unassembled WGS sequence"/>
</dbReference>
<feature type="compositionally biased region" description="Basic and acidic residues" evidence="3">
    <location>
        <begin position="46"/>
        <end position="62"/>
    </location>
</feature>
<feature type="compositionally biased region" description="Low complexity" evidence="3">
    <location>
        <begin position="73"/>
        <end position="90"/>
    </location>
</feature>
<proteinExistence type="inferred from homology"/>
<feature type="region of interest" description="Disordered" evidence="3">
    <location>
        <begin position="36"/>
        <end position="102"/>
    </location>
</feature>
<keyword evidence="6" id="KW-1185">Reference proteome</keyword>
<dbReference type="InterPro" id="IPR008978">
    <property type="entry name" value="HSP20-like_chaperone"/>
</dbReference>
<dbReference type="CDD" id="cd06464">
    <property type="entry name" value="ACD_sHsps-like"/>
    <property type="match status" value="1"/>
</dbReference>
<dbReference type="OrthoDB" id="48413at2759"/>
<dbReference type="EMBL" id="CAICTM010000067">
    <property type="protein sequence ID" value="CAB9499768.1"/>
    <property type="molecule type" value="Genomic_DNA"/>
</dbReference>
<dbReference type="SUPFAM" id="SSF49764">
    <property type="entry name" value="HSP20-like chaperones"/>
    <property type="match status" value="1"/>
</dbReference>
<dbReference type="PROSITE" id="PS01031">
    <property type="entry name" value="SHSP"/>
    <property type="match status" value="1"/>
</dbReference>
<evidence type="ECO:0000256" key="3">
    <source>
        <dbReference type="SAM" id="MobiDB-lite"/>
    </source>
</evidence>
<dbReference type="AlphaFoldDB" id="A0A9N8H7H5"/>
<sequence length="231" mass="25637">MESSDNPAKQSDDNNSDDSSKDLSFISNLFAAASQLRHPPLISSQEETRQPEGAAHQDHQEEPSPPPERQQTERGLSNASNSGSSVSPCGNHRDERPSHHIAVNITENSKYIRLRLNINGTKVRDIYVGVQQGVLVIRGTRYSRVLKNKDLVEGLLQRHRFCRRFVIDTDVIDCPHITANLDAAGILTVVGPKKSAPCRIHVTVTRNQHEEEEEELDPFVAAAMFGSAMEP</sequence>
<accession>A0A9N8H7H5</accession>